<accession>A0ABZ1D5W4</accession>
<dbReference type="RefSeq" id="XP_062794166.1">
    <property type="nucleotide sequence ID" value="XM_062938115.1"/>
</dbReference>
<dbReference type="Proteomes" id="UP001329825">
    <property type="component" value="Chromosome 9"/>
</dbReference>
<evidence type="ECO:0000313" key="1">
    <source>
        <dbReference type="EMBL" id="WRT69427.1"/>
    </source>
</evidence>
<keyword evidence="2" id="KW-1185">Reference proteome</keyword>
<sequence length="185" mass="20755">MERRNDATELTASVNQAKTEDSTACAFVATHDRIVDSISEQICRFVLDETPHRTGLHRDTEHTYEEAIKFLKEQTRTSISETIGPYIENKWAELVDNGVETKSVIDELDNLTKNISTTKPRAYIDGWSFNVKFGSADGVIDSLVPRDQVCVRARHLTLSDIREAARYARETTQLSPKGKGKAAVI</sequence>
<protein>
    <submittedName>
        <fullName evidence="1">Uncharacterized protein</fullName>
    </submittedName>
</protein>
<dbReference type="EMBL" id="CP141889">
    <property type="protein sequence ID" value="WRT69427.1"/>
    <property type="molecule type" value="Genomic_DNA"/>
</dbReference>
<gene>
    <name evidence="1" type="ORF">IL334_006413</name>
</gene>
<dbReference type="GeneID" id="87958543"/>
<name>A0ABZ1D5W4_9TREE</name>
<evidence type="ECO:0000313" key="2">
    <source>
        <dbReference type="Proteomes" id="UP001329825"/>
    </source>
</evidence>
<proteinExistence type="predicted"/>
<organism evidence="1 2">
    <name type="scientific">Kwoniella shivajii</name>
    <dbReference type="NCBI Taxonomy" id="564305"/>
    <lineage>
        <taxon>Eukaryota</taxon>
        <taxon>Fungi</taxon>
        <taxon>Dikarya</taxon>
        <taxon>Basidiomycota</taxon>
        <taxon>Agaricomycotina</taxon>
        <taxon>Tremellomycetes</taxon>
        <taxon>Tremellales</taxon>
        <taxon>Cryptococcaceae</taxon>
        <taxon>Kwoniella</taxon>
    </lineage>
</organism>
<reference evidence="1 2" key="1">
    <citation type="submission" date="2024-01" db="EMBL/GenBank/DDBJ databases">
        <title>Comparative genomics of Cryptococcus and Kwoniella reveals pathogenesis evolution and contrasting modes of karyotype evolution via chromosome fusion or intercentromeric recombination.</title>
        <authorList>
            <person name="Coelho M.A."/>
            <person name="David-Palma M."/>
            <person name="Shea T."/>
            <person name="Bowers K."/>
            <person name="McGinley-Smith S."/>
            <person name="Mohammad A.W."/>
            <person name="Gnirke A."/>
            <person name="Yurkov A.M."/>
            <person name="Nowrousian M."/>
            <person name="Sun S."/>
            <person name="Cuomo C.A."/>
            <person name="Heitman J."/>
        </authorList>
    </citation>
    <scope>NUCLEOTIDE SEQUENCE [LARGE SCALE GENOMIC DNA]</scope>
    <source>
        <strain evidence="1">CBS 11374</strain>
    </source>
</reference>